<keyword evidence="3" id="KW-1185">Reference proteome</keyword>
<dbReference type="EMBL" id="CAUYUJ010000725">
    <property type="protein sequence ID" value="CAK0792200.1"/>
    <property type="molecule type" value="Genomic_DNA"/>
</dbReference>
<dbReference type="Proteomes" id="UP001189429">
    <property type="component" value="Unassembled WGS sequence"/>
</dbReference>
<sequence>MGIWSAQGAGRVLLALRGAPPSPRGAAWCGGPSPIRPLHRAAGAAPRSPAPPTQRGQGRQSVGPARPRSAPGAALRTAESPAAGGAGGGPAREQQPTWLDDLVQLAVVPRSEKGAGEEALAVASEPATVNLYEGSEKMFRAMHEMMGSRSSC</sequence>
<gene>
    <name evidence="2" type="ORF">PCOR1329_LOCUS2855</name>
</gene>
<proteinExistence type="predicted"/>
<protein>
    <submittedName>
        <fullName evidence="2">Uncharacterized protein</fullName>
    </submittedName>
</protein>
<comment type="caution">
    <text evidence="2">The sequence shown here is derived from an EMBL/GenBank/DDBJ whole genome shotgun (WGS) entry which is preliminary data.</text>
</comment>
<name>A0ABN9PLI3_9DINO</name>
<accession>A0ABN9PLI3</accession>
<evidence type="ECO:0000313" key="3">
    <source>
        <dbReference type="Proteomes" id="UP001189429"/>
    </source>
</evidence>
<organism evidence="2 3">
    <name type="scientific">Prorocentrum cordatum</name>
    <dbReference type="NCBI Taxonomy" id="2364126"/>
    <lineage>
        <taxon>Eukaryota</taxon>
        <taxon>Sar</taxon>
        <taxon>Alveolata</taxon>
        <taxon>Dinophyceae</taxon>
        <taxon>Prorocentrales</taxon>
        <taxon>Prorocentraceae</taxon>
        <taxon>Prorocentrum</taxon>
    </lineage>
</organism>
<feature type="region of interest" description="Disordered" evidence="1">
    <location>
        <begin position="21"/>
        <end position="98"/>
    </location>
</feature>
<feature type="compositionally biased region" description="Low complexity" evidence="1">
    <location>
        <begin position="63"/>
        <end position="74"/>
    </location>
</feature>
<evidence type="ECO:0000256" key="1">
    <source>
        <dbReference type="SAM" id="MobiDB-lite"/>
    </source>
</evidence>
<reference evidence="2" key="1">
    <citation type="submission" date="2023-10" db="EMBL/GenBank/DDBJ databases">
        <authorList>
            <person name="Chen Y."/>
            <person name="Shah S."/>
            <person name="Dougan E. K."/>
            <person name="Thang M."/>
            <person name="Chan C."/>
        </authorList>
    </citation>
    <scope>NUCLEOTIDE SEQUENCE [LARGE SCALE GENOMIC DNA]</scope>
</reference>
<evidence type="ECO:0000313" key="2">
    <source>
        <dbReference type="EMBL" id="CAK0792200.1"/>
    </source>
</evidence>